<comment type="subcellular location">
    <subcellularLocation>
        <location evidence="1">Secreted</location>
        <location evidence="1">Extracellular space</location>
        <location evidence="1">Extracellular matrix</location>
    </subcellularLocation>
</comment>
<evidence type="ECO:0000256" key="4">
    <source>
        <dbReference type="SAM" id="MobiDB-lite"/>
    </source>
</evidence>
<dbReference type="SMART" id="SM00110">
    <property type="entry name" value="C1Q"/>
    <property type="match status" value="1"/>
</dbReference>
<gene>
    <name evidence="7" type="ORF">PLEPLA_LOCUS15800</name>
</gene>
<evidence type="ECO:0000313" key="7">
    <source>
        <dbReference type="EMBL" id="CAB1427855.1"/>
    </source>
</evidence>
<organism evidence="7 8">
    <name type="scientific">Pleuronectes platessa</name>
    <name type="common">European plaice</name>
    <dbReference type="NCBI Taxonomy" id="8262"/>
    <lineage>
        <taxon>Eukaryota</taxon>
        <taxon>Metazoa</taxon>
        <taxon>Chordata</taxon>
        <taxon>Craniata</taxon>
        <taxon>Vertebrata</taxon>
        <taxon>Euteleostomi</taxon>
        <taxon>Actinopterygii</taxon>
        <taxon>Neopterygii</taxon>
        <taxon>Teleostei</taxon>
        <taxon>Neoteleostei</taxon>
        <taxon>Acanthomorphata</taxon>
        <taxon>Carangaria</taxon>
        <taxon>Pleuronectiformes</taxon>
        <taxon>Pleuronectoidei</taxon>
        <taxon>Pleuronectidae</taxon>
        <taxon>Pleuronectes</taxon>
    </lineage>
</organism>
<dbReference type="SUPFAM" id="SSF49842">
    <property type="entry name" value="TNF-like"/>
    <property type="match status" value="1"/>
</dbReference>
<comment type="caution">
    <text evidence="7">The sequence shown here is derived from an EMBL/GenBank/DDBJ whole genome shotgun (WGS) entry which is preliminary data.</text>
</comment>
<keyword evidence="5" id="KW-0472">Membrane</keyword>
<accession>A0A9N7UBH5</accession>
<dbReference type="AlphaFoldDB" id="A0A9N7UBH5"/>
<feature type="region of interest" description="Disordered" evidence="4">
    <location>
        <begin position="63"/>
        <end position="92"/>
    </location>
</feature>
<dbReference type="PANTHER" id="PTHR15427:SF20">
    <property type="entry name" value="ADIPONECTIN"/>
    <property type="match status" value="1"/>
</dbReference>
<evidence type="ECO:0000313" key="8">
    <source>
        <dbReference type="Proteomes" id="UP001153269"/>
    </source>
</evidence>
<feature type="transmembrane region" description="Helical" evidence="5">
    <location>
        <begin position="309"/>
        <end position="331"/>
    </location>
</feature>
<dbReference type="Pfam" id="PF00386">
    <property type="entry name" value="C1q"/>
    <property type="match status" value="1"/>
</dbReference>
<feature type="compositionally biased region" description="Basic and acidic residues" evidence="4">
    <location>
        <begin position="66"/>
        <end position="83"/>
    </location>
</feature>
<proteinExistence type="predicted"/>
<keyword evidence="5" id="KW-1133">Transmembrane helix</keyword>
<dbReference type="PROSITE" id="PS50871">
    <property type="entry name" value="C1Q"/>
    <property type="match status" value="1"/>
</dbReference>
<dbReference type="InterPro" id="IPR008983">
    <property type="entry name" value="Tumour_necrosis_fac-like_dom"/>
</dbReference>
<feature type="domain" description="C1q" evidence="6">
    <location>
        <begin position="342"/>
        <end position="484"/>
    </location>
</feature>
<dbReference type="PANTHER" id="PTHR15427">
    <property type="entry name" value="EMILIN ELASTIN MICROFIBRIL INTERFACE-LOCATED PROTEIN ELASTIN MICROFIBRIL INTERFACER"/>
    <property type="match status" value="1"/>
</dbReference>
<dbReference type="InterPro" id="IPR050392">
    <property type="entry name" value="Collagen/C1q_domain"/>
</dbReference>
<evidence type="ECO:0000256" key="2">
    <source>
        <dbReference type="ARBA" id="ARBA00022525"/>
    </source>
</evidence>
<dbReference type="InterPro" id="IPR001073">
    <property type="entry name" value="C1q_dom"/>
</dbReference>
<evidence type="ECO:0000256" key="1">
    <source>
        <dbReference type="ARBA" id="ARBA00004498"/>
    </source>
</evidence>
<dbReference type="Proteomes" id="UP001153269">
    <property type="component" value="Unassembled WGS sequence"/>
</dbReference>
<name>A0A9N7UBH5_PLEPL</name>
<reference evidence="7" key="1">
    <citation type="submission" date="2020-03" db="EMBL/GenBank/DDBJ databases">
        <authorList>
            <person name="Weist P."/>
        </authorList>
    </citation>
    <scope>NUCLEOTIDE SEQUENCE</scope>
</reference>
<dbReference type="PRINTS" id="PR00007">
    <property type="entry name" value="COMPLEMNTC1Q"/>
</dbReference>
<keyword evidence="3" id="KW-0272">Extracellular matrix</keyword>
<keyword evidence="8" id="KW-1185">Reference proteome</keyword>
<evidence type="ECO:0000256" key="3">
    <source>
        <dbReference type="ARBA" id="ARBA00022530"/>
    </source>
</evidence>
<sequence length="484" mass="53695">MELIEQEQRLVCSVEGLRWHSKNLPSGVPAIYRSTRGITGAEDIVFSPSLKADLTLQDGLACSEHPPPRGDPDGRPWRAVRGEEDGEGRPSVSALLCEEPGGVRAWDLQDLLELPAAPLLENLDPLVDLANLEALDKMARKVTLEPMALRDLGEHQVLLESPAPLASLLLESLDLQVQREIEGWELLDHRVRQDLKELWAHQVNQVLLELESQVGQVPPESQESQVCPVQLALKAIKDLLVPLVPLESQDMESQVQMERRERGEPQVALVPQVQRESKVIQDILVPLVLLVLLVLLDLRVILAVQVSQVLLVLMVLQVPQALVVLKVLLVIPVLRDIQVSLVPLVLLGWLLRVSPDHRVPLVCLVLMVLMEELAQLDLLVPQVPLVRLCLRRAKATIPGVYYFSYSIHVNGANALVALYKNGQPVMFTYDEYSKGFLDQMSGSAVLLLDEQDTVYIQIPDDEANGVFAAENVHCSFSGFLIAST</sequence>
<protein>
    <recommendedName>
        <fullName evidence="6">C1q domain-containing protein</fullName>
    </recommendedName>
</protein>
<dbReference type="Gene3D" id="2.60.120.40">
    <property type="match status" value="1"/>
</dbReference>
<dbReference type="EMBL" id="CADEAL010001001">
    <property type="protein sequence ID" value="CAB1427855.1"/>
    <property type="molecule type" value="Genomic_DNA"/>
</dbReference>
<evidence type="ECO:0000259" key="6">
    <source>
        <dbReference type="PROSITE" id="PS50871"/>
    </source>
</evidence>
<evidence type="ECO:0000256" key="5">
    <source>
        <dbReference type="SAM" id="Phobius"/>
    </source>
</evidence>
<keyword evidence="2" id="KW-0964">Secreted</keyword>
<feature type="transmembrane region" description="Helical" evidence="5">
    <location>
        <begin position="283"/>
        <end position="302"/>
    </location>
</feature>
<keyword evidence="5" id="KW-0812">Transmembrane</keyword>